<evidence type="ECO:0008006" key="3">
    <source>
        <dbReference type="Google" id="ProtNLM"/>
    </source>
</evidence>
<protein>
    <recommendedName>
        <fullName evidence="3">Sulfotransferase domain-containing protein</fullName>
    </recommendedName>
</protein>
<proteinExistence type="predicted"/>
<comment type="caution">
    <text evidence="1">The sequence shown here is derived from an EMBL/GenBank/DDBJ whole genome shotgun (WGS) entry which is preliminary data.</text>
</comment>
<sequence>MLKLFNYFKLSSSSSSSSTDNDLEVIVVGINKTGTSCLKSALEILYHGSTCFHYTDLLYQSNETIIKWLELQLCQYQTHMNGYRYSRQELLSMLLKDYKSASGIPITPFLIDLIQMYPKVKVILTVRNAELWYAACRSHLLPYRTNESKLQQFLHKISCLSSLDHLKLLSLQNTLGKTTNLRSDNELINAYSRWNDYVISNVPKERLLIYNIKQGWLPLCNFLGKPIPSCTFPGRNSMMLCNNILR</sequence>
<dbReference type="EMBL" id="JALJAT010000006">
    <property type="protein sequence ID" value="KAK4468626.1"/>
    <property type="molecule type" value="Genomic_DNA"/>
</dbReference>
<dbReference type="PANTHER" id="PTHR36978">
    <property type="entry name" value="P-LOOP CONTAINING NUCLEOTIDE TRIPHOSPHATE HYDROLASE"/>
    <property type="match status" value="1"/>
</dbReference>
<reference evidence="1" key="1">
    <citation type="submission" date="2022-04" db="EMBL/GenBank/DDBJ databases">
        <authorList>
            <person name="Xu L."/>
            <person name="Lv Z."/>
        </authorList>
    </citation>
    <scope>NUCLEOTIDE SEQUENCE</scope>
    <source>
        <strain evidence="1">LV_2022a</strain>
    </source>
</reference>
<dbReference type="Proteomes" id="UP001292079">
    <property type="component" value="Unassembled WGS sequence"/>
</dbReference>
<name>A0AAE2D2A9_SCHME</name>
<dbReference type="Pfam" id="PF17784">
    <property type="entry name" value="Sulfotransfer_4"/>
    <property type="match status" value="1"/>
</dbReference>
<dbReference type="SUPFAM" id="SSF52540">
    <property type="entry name" value="P-loop containing nucleoside triphosphate hydrolases"/>
    <property type="match status" value="1"/>
</dbReference>
<reference evidence="1" key="2">
    <citation type="journal article" date="2023" name="Infect Dis Poverty">
        <title>Chromosome-scale genome of the human blood fluke Schistosoma mekongi and its implications for public health.</title>
        <authorList>
            <person name="Zhou M."/>
            <person name="Xu L."/>
            <person name="Xu D."/>
            <person name="Chen W."/>
            <person name="Khan J."/>
            <person name="Hu Y."/>
            <person name="Huang H."/>
            <person name="Wei H."/>
            <person name="Zhang Y."/>
            <person name="Chusongsang P."/>
            <person name="Tanasarnprasert K."/>
            <person name="Hu X."/>
            <person name="Limpanont Y."/>
            <person name="Lv Z."/>
        </authorList>
    </citation>
    <scope>NUCLEOTIDE SEQUENCE</scope>
    <source>
        <strain evidence="1">LV_2022a</strain>
    </source>
</reference>
<accession>A0AAE2D2A9</accession>
<evidence type="ECO:0000313" key="2">
    <source>
        <dbReference type="Proteomes" id="UP001292079"/>
    </source>
</evidence>
<dbReference type="PANTHER" id="PTHR36978:SF4">
    <property type="entry name" value="P-LOOP CONTAINING NUCLEOSIDE TRIPHOSPHATE HYDROLASE PROTEIN"/>
    <property type="match status" value="1"/>
</dbReference>
<dbReference type="AlphaFoldDB" id="A0AAE2D2A9"/>
<dbReference type="InterPro" id="IPR040632">
    <property type="entry name" value="Sulfotransfer_4"/>
</dbReference>
<dbReference type="InterPro" id="IPR027417">
    <property type="entry name" value="P-loop_NTPase"/>
</dbReference>
<gene>
    <name evidence="1" type="ORF">MN116_007814</name>
</gene>
<organism evidence="1 2">
    <name type="scientific">Schistosoma mekongi</name>
    <name type="common">Parasitic worm</name>
    <dbReference type="NCBI Taxonomy" id="38744"/>
    <lineage>
        <taxon>Eukaryota</taxon>
        <taxon>Metazoa</taxon>
        <taxon>Spiralia</taxon>
        <taxon>Lophotrochozoa</taxon>
        <taxon>Platyhelminthes</taxon>
        <taxon>Trematoda</taxon>
        <taxon>Digenea</taxon>
        <taxon>Strigeidida</taxon>
        <taxon>Schistosomatoidea</taxon>
        <taxon>Schistosomatidae</taxon>
        <taxon>Schistosoma</taxon>
    </lineage>
</organism>
<keyword evidence="2" id="KW-1185">Reference proteome</keyword>
<dbReference type="Gene3D" id="3.40.50.300">
    <property type="entry name" value="P-loop containing nucleotide triphosphate hydrolases"/>
    <property type="match status" value="1"/>
</dbReference>
<evidence type="ECO:0000313" key="1">
    <source>
        <dbReference type="EMBL" id="KAK4468626.1"/>
    </source>
</evidence>